<protein>
    <recommendedName>
        <fullName evidence="1">HNH nuclease domain-containing protein</fullName>
    </recommendedName>
</protein>
<dbReference type="GO" id="GO:0003676">
    <property type="term" value="F:nucleic acid binding"/>
    <property type="evidence" value="ECO:0007669"/>
    <property type="project" value="InterPro"/>
</dbReference>
<feature type="domain" description="HNH nuclease" evidence="1">
    <location>
        <begin position="20"/>
        <end position="70"/>
    </location>
</feature>
<reference evidence="2" key="1">
    <citation type="journal article" date="2020" name="Nature">
        <title>Giant virus diversity and host interactions through global metagenomics.</title>
        <authorList>
            <person name="Schulz F."/>
            <person name="Roux S."/>
            <person name="Paez-Espino D."/>
            <person name="Jungbluth S."/>
            <person name="Walsh D.A."/>
            <person name="Denef V.J."/>
            <person name="McMahon K.D."/>
            <person name="Konstantinidis K.T."/>
            <person name="Eloe-Fadrosh E.A."/>
            <person name="Kyrpides N.C."/>
            <person name="Woyke T."/>
        </authorList>
    </citation>
    <scope>NUCLEOTIDE SEQUENCE</scope>
    <source>
        <strain evidence="2">GVMAG-S-1035375-24</strain>
    </source>
</reference>
<dbReference type="CDD" id="cd00085">
    <property type="entry name" value="HNHc"/>
    <property type="match status" value="1"/>
</dbReference>
<name>A0A6C0AJH3_9ZZZZ</name>
<dbReference type="EMBL" id="MN740664">
    <property type="protein sequence ID" value="QHS79929.1"/>
    <property type="molecule type" value="Genomic_DNA"/>
</dbReference>
<dbReference type="GO" id="GO:0008270">
    <property type="term" value="F:zinc ion binding"/>
    <property type="evidence" value="ECO:0007669"/>
    <property type="project" value="InterPro"/>
</dbReference>
<organism evidence="2">
    <name type="scientific">viral metagenome</name>
    <dbReference type="NCBI Taxonomy" id="1070528"/>
    <lineage>
        <taxon>unclassified sequences</taxon>
        <taxon>metagenomes</taxon>
        <taxon>organismal metagenomes</taxon>
    </lineage>
</organism>
<dbReference type="Gene3D" id="1.10.30.50">
    <property type="match status" value="1"/>
</dbReference>
<dbReference type="GO" id="GO:0004519">
    <property type="term" value="F:endonuclease activity"/>
    <property type="evidence" value="ECO:0007669"/>
    <property type="project" value="InterPro"/>
</dbReference>
<dbReference type="SMART" id="SM00507">
    <property type="entry name" value="HNHc"/>
    <property type="match status" value="1"/>
</dbReference>
<dbReference type="InterPro" id="IPR002711">
    <property type="entry name" value="HNH"/>
</dbReference>
<evidence type="ECO:0000259" key="1">
    <source>
        <dbReference type="SMART" id="SM00507"/>
    </source>
</evidence>
<proteinExistence type="predicted"/>
<accession>A0A6C0AJH3</accession>
<evidence type="ECO:0000313" key="2">
    <source>
        <dbReference type="EMBL" id="QHS79929.1"/>
    </source>
</evidence>
<dbReference type="InterPro" id="IPR003615">
    <property type="entry name" value="HNH_nuc"/>
</dbReference>
<dbReference type="Pfam" id="PF01844">
    <property type="entry name" value="HNH"/>
    <property type="match status" value="1"/>
</dbReference>
<dbReference type="AlphaFoldDB" id="A0A6C0AJH3"/>
<sequence>MIRNVTESQKRRVAGRQRFKCAASILDYTCPLKGEPFDESGYEIDHIKELRDGGSNDLENLQALCIMCHRVKTVRMTSAMSKKETSKMEVKKEAPMPFSEILDRYRYQPKVPQPRLLCHHCHDQHRGSVRKDDRGLLFCSRHNRGSCEFLGCIGKSDVHARIVGPIMIWDKNGTREVKR</sequence>